<dbReference type="AlphaFoldDB" id="A0A0F9FRW2"/>
<sequence length="700" mass="75211">SGTVIGDANPPTNLRIENAIAQDTFGIYNVMKIRWDRPVGGTSIRYIVNWTLADGDVQAIETVELFTDVRSAERGTYTISVQALDLGQTLSVVVEDDFEYTAEAPTNLFRVTGLEIVGQGNVFTFEGLDVSTVWRVSNPSNLDALESGNFGSGADAGSQDLLFRDYEVKVIDPTTSGTRRITHVQDPAYTYQLSQNIEDSSNGIAIREFTISVAARDISNQVGDPSSITVSNPAPADLSNIQITRDQTTAHITFDRPTEPDWTGILVWSSLDSSVPTVAGNVVYDGAYSSQIAFNLDPDSTFFVKAAAYDSFSKEPEILNISDAVFAPSRNSLIEEKNLDIETPTTRDYPFTSYAWFAFDIDSINVVAASGEAKFSVKINDAVVDGLNDKFIIPAPLTYTALSGSNNAVAIGDRVVLAASGIVGMSDLEASLKFIRSATPTVSGSLPTGVVQQVSIDLDGTSESIANTTLSDLGIANDWTIGLWIKPGAGMLAVDLVQGTIIHFTPSSGAINRIKLDLIFETPGRIRWELEDSGGTSFKDLRWDDALTEDVWTFLSCTWDGTNFIAYKDGVDMGTADIVNTNDAGTMTSTNRRVGLGVNANDTAPFETAVESIYHSAMIWNTALSPAAMSTVYNAGGASTFDPNENAGSYVSADNLRHWWPLGLDSSDIGKDYATFSPIDVLANAVNVTAADIVPDFPGI</sequence>
<name>A0A0F9FRW2_9ZZZZ</name>
<protein>
    <recommendedName>
        <fullName evidence="2">Fibronectin type-III domain-containing protein</fullName>
    </recommendedName>
</protein>
<evidence type="ECO:0008006" key="2">
    <source>
        <dbReference type="Google" id="ProtNLM"/>
    </source>
</evidence>
<dbReference type="SUPFAM" id="SSF49899">
    <property type="entry name" value="Concanavalin A-like lectins/glucanases"/>
    <property type="match status" value="1"/>
</dbReference>
<organism evidence="1">
    <name type="scientific">marine sediment metagenome</name>
    <dbReference type="NCBI Taxonomy" id="412755"/>
    <lineage>
        <taxon>unclassified sequences</taxon>
        <taxon>metagenomes</taxon>
        <taxon>ecological metagenomes</taxon>
    </lineage>
</organism>
<dbReference type="EMBL" id="LAZR01022659">
    <property type="protein sequence ID" value="KKL81111.1"/>
    <property type="molecule type" value="Genomic_DNA"/>
</dbReference>
<dbReference type="Gene3D" id="2.60.120.200">
    <property type="match status" value="1"/>
</dbReference>
<comment type="caution">
    <text evidence="1">The sequence shown here is derived from an EMBL/GenBank/DDBJ whole genome shotgun (WGS) entry which is preliminary data.</text>
</comment>
<dbReference type="Pfam" id="PF13385">
    <property type="entry name" value="Laminin_G_3"/>
    <property type="match status" value="1"/>
</dbReference>
<gene>
    <name evidence="1" type="ORF">LCGC14_1998030</name>
</gene>
<evidence type="ECO:0000313" key="1">
    <source>
        <dbReference type="EMBL" id="KKL81111.1"/>
    </source>
</evidence>
<reference evidence="1" key="1">
    <citation type="journal article" date="2015" name="Nature">
        <title>Complex archaea that bridge the gap between prokaryotes and eukaryotes.</title>
        <authorList>
            <person name="Spang A."/>
            <person name="Saw J.H."/>
            <person name="Jorgensen S.L."/>
            <person name="Zaremba-Niedzwiedzka K."/>
            <person name="Martijn J."/>
            <person name="Lind A.E."/>
            <person name="van Eijk R."/>
            <person name="Schleper C."/>
            <person name="Guy L."/>
            <person name="Ettema T.J."/>
        </authorList>
    </citation>
    <scope>NUCLEOTIDE SEQUENCE</scope>
</reference>
<proteinExistence type="predicted"/>
<dbReference type="InterPro" id="IPR013320">
    <property type="entry name" value="ConA-like_dom_sf"/>
</dbReference>
<feature type="non-terminal residue" evidence="1">
    <location>
        <position position="1"/>
    </location>
</feature>
<accession>A0A0F9FRW2</accession>